<dbReference type="InterPro" id="IPR036737">
    <property type="entry name" value="OmpA-like_sf"/>
</dbReference>
<dbReference type="SUPFAM" id="SSF103088">
    <property type="entry name" value="OmpA-like"/>
    <property type="match status" value="1"/>
</dbReference>
<gene>
    <name evidence="8" type="ORF">ACFS5J_00755</name>
</gene>
<dbReference type="Pfam" id="PF07676">
    <property type="entry name" value="PD40"/>
    <property type="match status" value="1"/>
</dbReference>
<dbReference type="RefSeq" id="WP_379810001.1">
    <property type="nucleotide sequence ID" value="NZ_JBHUPC010000006.1"/>
</dbReference>
<dbReference type="Pfam" id="PF13620">
    <property type="entry name" value="CarboxypepD_reg"/>
    <property type="match status" value="1"/>
</dbReference>
<dbReference type="Gene3D" id="2.60.40.1120">
    <property type="entry name" value="Carboxypeptidase-like, regulatory domain"/>
    <property type="match status" value="1"/>
</dbReference>
<dbReference type="InterPro" id="IPR011659">
    <property type="entry name" value="WD40"/>
</dbReference>
<dbReference type="PRINTS" id="PR01021">
    <property type="entry name" value="OMPADOMAIN"/>
</dbReference>
<accession>A0ABW5YIX9</accession>
<dbReference type="Gene3D" id="1.25.40.10">
    <property type="entry name" value="Tetratricopeptide repeat domain"/>
    <property type="match status" value="1"/>
</dbReference>
<feature type="signal peptide" evidence="6">
    <location>
        <begin position="1"/>
        <end position="18"/>
    </location>
</feature>
<evidence type="ECO:0000256" key="1">
    <source>
        <dbReference type="ARBA" id="ARBA00004442"/>
    </source>
</evidence>
<dbReference type="SUPFAM" id="SSF82171">
    <property type="entry name" value="DPP6 N-terminal domain-like"/>
    <property type="match status" value="1"/>
</dbReference>
<comment type="caution">
    <text evidence="8">The sequence shown here is derived from an EMBL/GenBank/DDBJ whole genome shotgun (WGS) entry which is preliminary data.</text>
</comment>
<reference evidence="9" key="1">
    <citation type="journal article" date="2019" name="Int. J. Syst. Evol. Microbiol.">
        <title>The Global Catalogue of Microorganisms (GCM) 10K type strain sequencing project: providing services to taxonomists for standard genome sequencing and annotation.</title>
        <authorList>
            <consortium name="The Broad Institute Genomics Platform"/>
            <consortium name="The Broad Institute Genome Sequencing Center for Infectious Disease"/>
            <person name="Wu L."/>
            <person name="Ma J."/>
        </authorList>
    </citation>
    <scope>NUCLEOTIDE SEQUENCE [LARGE SCALE GENOMIC DNA]</scope>
    <source>
        <strain evidence="9">KCTC 22671</strain>
    </source>
</reference>
<evidence type="ECO:0000313" key="8">
    <source>
        <dbReference type="EMBL" id="MFD2890548.1"/>
    </source>
</evidence>
<keyword evidence="3" id="KW-0998">Cell outer membrane</keyword>
<evidence type="ECO:0000256" key="5">
    <source>
        <dbReference type="PROSITE-ProRule" id="PRU00473"/>
    </source>
</evidence>
<dbReference type="InterPro" id="IPR050330">
    <property type="entry name" value="Bact_OuterMem_StrucFunc"/>
</dbReference>
<keyword evidence="4" id="KW-0802">TPR repeat</keyword>
<evidence type="ECO:0000256" key="3">
    <source>
        <dbReference type="ARBA" id="ARBA00023237"/>
    </source>
</evidence>
<dbReference type="Gene3D" id="3.30.1330.60">
    <property type="entry name" value="OmpA-like domain"/>
    <property type="match status" value="1"/>
</dbReference>
<feature type="chain" id="PRO_5045065189" evidence="6">
    <location>
        <begin position="19"/>
        <end position="643"/>
    </location>
</feature>
<proteinExistence type="predicted"/>
<dbReference type="SUPFAM" id="SSF49464">
    <property type="entry name" value="Carboxypeptidase regulatory domain-like"/>
    <property type="match status" value="1"/>
</dbReference>
<keyword evidence="9" id="KW-1185">Reference proteome</keyword>
<dbReference type="SUPFAM" id="SSF48452">
    <property type="entry name" value="TPR-like"/>
    <property type="match status" value="1"/>
</dbReference>
<dbReference type="InterPro" id="IPR006664">
    <property type="entry name" value="OMP_bac"/>
</dbReference>
<evidence type="ECO:0000256" key="2">
    <source>
        <dbReference type="ARBA" id="ARBA00023136"/>
    </source>
</evidence>
<organism evidence="8 9">
    <name type="scientific">Flavobacterium chuncheonense</name>
    <dbReference type="NCBI Taxonomy" id="2026653"/>
    <lineage>
        <taxon>Bacteria</taxon>
        <taxon>Pseudomonadati</taxon>
        <taxon>Bacteroidota</taxon>
        <taxon>Flavobacteriia</taxon>
        <taxon>Flavobacteriales</taxon>
        <taxon>Flavobacteriaceae</taxon>
        <taxon>Flavobacterium</taxon>
    </lineage>
</organism>
<dbReference type="CDD" id="cd07185">
    <property type="entry name" value="OmpA_C-like"/>
    <property type="match status" value="1"/>
</dbReference>
<dbReference type="InterPro" id="IPR019734">
    <property type="entry name" value="TPR_rpt"/>
</dbReference>
<name>A0ABW5YIX9_9FLAO</name>
<dbReference type="EMBL" id="JBHUPC010000006">
    <property type="protein sequence ID" value="MFD2890548.1"/>
    <property type="molecule type" value="Genomic_DNA"/>
</dbReference>
<comment type="subcellular location">
    <subcellularLocation>
        <location evidence="1">Cell outer membrane</location>
    </subcellularLocation>
</comment>
<dbReference type="InterPro" id="IPR011990">
    <property type="entry name" value="TPR-like_helical_dom_sf"/>
</dbReference>
<sequence>MKKNIYILILLCNLSVFAQSKVDKANKSYNEMDYKKAIELYEDALKNGKASGQETVLNLANSYFNLNDYSNAKKWYDKLYEMQQSTMTEPVFIRYIECLKANRDNNKANDLLKNYYKDDATKIKTLAFQKKELDSLNSKKSLYTIQNLQMNSKLSDFGAEKYGPNKVIFYSTRDTSAFNSKNYNWNDQPYLNTYLGEKNLSSGEIDNITPFLNNLNSNYHDATVAFSKDLKTVYYTTNYSKKNRMKTNKDGYSNMKIVKGQIENNEIVNQEVLNFNDEMYSCGHPTLSDDGKYLFFTSDMPGGYGATDIYYVELFEDGTNNSPINAGPTINTAGREMFPYFVDNILYFASDAHFGMGGLDIFESKMEQKGHFSIPLNLGEAINSNMDDFAYTFDATASDGYFSSNRVMGKGDDDIYYFKKEKPKMYQTYSGNVLDEKTNEPIPFASVNVTDEFGDEIQAIETDSLGYYKLTLPCDSDLKLKFSKENYSSKTVGVITDNVPEKEMKNNIVYLVNYESLVDKEGEVEKIKVAPIYFDLDKYDITPQAETELNKVYYAMTEFPNITIKIESHTDSRGSDSHNLKLSDNRAKSTQKYLISKGIDPSRIISAIGYGETRLKVNCPNGVKCTEEQHAINRRSDFIIISK</sequence>
<keyword evidence="2 5" id="KW-0472">Membrane</keyword>
<keyword evidence="6" id="KW-0732">Signal</keyword>
<dbReference type="PROSITE" id="PS50005">
    <property type="entry name" value="TPR"/>
    <property type="match status" value="1"/>
</dbReference>
<dbReference type="PROSITE" id="PS51123">
    <property type="entry name" value="OMPA_2"/>
    <property type="match status" value="1"/>
</dbReference>
<evidence type="ECO:0000256" key="4">
    <source>
        <dbReference type="PROSITE-ProRule" id="PRU00339"/>
    </source>
</evidence>
<dbReference type="PANTHER" id="PTHR30329:SF21">
    <property type="entry name" value="LIPOPROTEIN YIAD-RELATED"/>
    <property type="match status" value="1"/>
</dbReference>
<feature type="domain" description="OmpA-like" evidence="7">
    <location>
        <begin position="521"/>
        <end position="643"/>
    </location>
</feature>
<evidence type="ECO:0000259" key="7">
    <source>
        <dbReference type="PROSITE" id="PS51123"/>
    </source>
</evidence>
<dbReference type="InterPro" id="IPR008969">
    <property type="entry name" value="CarboxyPept-like_regulatory"/>
</dbReference>
<dbReference type="Proteomes" id="UP001597534">
    <property type="component" value="Unassembled WGS sequence"/>
</dbReference>
<dbReference type="PANTHER" id="PTHR30329">
    <property type="entry name" value="STATOR ELEMENT OF FLAGELLAR MOTOR COMPLEX"/>
    <property type="match status" value="1"/>
</dbReference>
<dbReference type="InterPro" id="IPR006665">
    <property type="entry name" value="OmpA-like"/>
</dbReference>
<feature type="repeat" description="TPR" evidence="4">
    <location>
        <begin position="53"/>
        <end position="86"/>
    </location>
</feature>
<evidence type="ECO:0000313" key="9">
    <source>
        <dbReference type="Proteomes" id="UP001597534"/>
    </source>
</evidence>
<protein>
    <submittedName>
        <fullName evidence="8">OmpA family protein</fullName>
    </submittedName>
</protein>
<dbReference type="Pfam" id="PF00691">
    <property type="entry name" value="OmpA"/>
    <property type="match status" value="1"/>
</dbReference>
<evidence type="ECO:0000256" key="6">
    <source>
        <dbReference type="SAM" id="SignalP"/>
    </source>
</evidence>